<proteinExistence type="predicted"/>
<dbReference type="CTD" id="36346336"/>
<dbReference type="EMBL" id="APAU02000242">
    <property type="protein sequence ID" value="EUB54525.1"/>
    <property type="molecule type" value="Genomic_DNA"/>
</dbReference>
<accession>W6U0A0</accession>
<protein>
    <submittedName>
        <fullName evidence="1">Uncharacterized protein</fullName>
    </submittedName>
</protein>
<sequence>MSCADDAVCTLKACPGSKLTVFKKSNAVFIRLTNATHIHTQTVYHHKSFSQLANKSKGNANAQCNACEWK</sequence>
<organism evidence="1 2">
    <name type="scientific">Echinococcus granulosus</name>
    <name type="common">Hydatid tapeworm</name>
    <dbReference type="NCBI Taxonomy" id="6210"/>
    <lineage>
        <taxon>Eukaryota</taxon>
        <taxon>Metazoa</taxon>
        <taxon>Spiralia</taxon>
        <taxon>Lophotrochozoa</taxon>
        <taxon>Platyhelminthes</taxon>
        <taxon>Cestoda</taxon>
        <taxon>Eucestoda</taxon>
        <taxon>Cyclophyllidea</taxon>
        <taxon>Taeniidae</taxon>
        <taxon>Echinococcus</taxon>
        <taxon>Echinococcus granulosus group</taxon>
    </lineage>
</organism>
<comment type="caution">
    <text evidence="1">The sequence shown here is derived from an EMBL/GenBank/DDBJ whole genome shotgun (WGS) entry which is preliminary data.</text>
</comment>
<keyword evidence="2" id="KW-1185">Reference proteome</keyword>
<dbReference type="Proteomes" id="UP000019149">
    <property type="component" value="Unassembled WGS sequence"/>
</dbReference>
<dbReference type="KEGG" id="egl:EGR_10621"/>
<name>W6U0A0_ECHGR</name>
<dbReference type="AlphaFoldDB" id="W6U0A0"/>
<dbReference type="RefSeq" id="XP_024345721.1">
    <property type="nucleotide sequence ID" value="XM_024499870.1"/>
</dbReference>
<dbReference type="GeneID" id="36346336"/>
<reference evidence="1 2" key="1">
    <citation type="journal article" date="2013" name="Nat. Genet.">
        <title>The genome of the hydatid tapeworm Echinococcus granulosus.</title>
        <authorList>
            <person name="Zheng H."/>
            <person name="Zhang W."/>
            <person name="Zhang L."/>
            <person name="Zhang Z."/>
            <person name="Li J."/>
            <person name="Lu G."/>
            <person name="Zhu Y."/>
            <person name="Wang Y."/>
            <person name="Huang Y."/>
            <person name="Liu J."/>
            <person name="Kang H."/>
            <person name="Chen J."/>
            <person name="Wang L."/>
            <person name="Chen A."/>
            <person name="Yu S."/>
            <person name="Gao Z."/>
            <person name="Jin L."/>
            <person name="Gu W."/>
            <person name="Wang Z."/>
            <person name="Zhao L."/>
            <person name="Shi B."/>
            <person name="Wen H."/>
            <person name="Lin R."/>
            <person name="Jones M.K."/>
            <person name="Brejova B."/>
            <person name="Vinar T."/>
            <person name="Zhao G."/>
            <person name="McManus D.P."/>
            <person name="Chen Z."/>
            <person name="Zhou Y."/>
            <person name="Wang S."/>
        </authorList>
    </citation>
    <scope>NUCLEOTIDE SEQUENCE [LARGE SCALE GENOMIC DNA]</scope>
</reference>
<evidence type="ECO:0000313" key="1">
    <source>
        <dbReference type="EMBL" id="EUB54525.1"/>
    </source>
</evidence>
<gene>
    <name evidence="1" type="ORF">EGR_10621</name>
</gene>
<evidence type="ECO:0000313" key="2">
    <source>
        <dbReference type="Proteomes" id="UP000019149"/>
    </source>
</evidence>